<feature type="transmembrane region" description="Helical" evidence="6">
    <location>
        <begin position="36"/>
        <end position="53"/>
    </location>
</feature>
<dbReference type="SUPFAM" id="SSF103473">
    <property type="entry name" value="MFS general substrate transporter"/>
    <property type="match status" value="1"/>
</dbReference>
<evidence type="ECO:0000256" key="1">
    <source>
        <dbReference type="ARBA" id="ARBA00004141"/>
    </source>
</evidence>
<dbReference type="PANTHER" id="PTHR23502:SF74">
    <property type="entry name" value="MAJOR FACILITATOR SUPERFAMILY (MFS) PROFILE DOMAIN-CONTAINING PROTEIN"/>
    <property type="match status" value="1"/>
</dbReference>
<feature type="transmembrane region" description="Helical" evidence="6">
    <location>
        <begin position="261"/>
        <end position="280"/>
    </location>
</feature>
<dbReference type="AlphaFoldDB" id="A0A6A6G9D4"/>
<dbReference type="InterPro" id="IPR036259">
    <property type="entry name" value="MFS_trans_sf"/>
</dbReference>
<evidence type="ECO:0000259" key="7">
    <source>
        <dbReference type="PROSITE" id="PS50850"/>
    </source>
</evidence>
<feature type="transmembrane region" description="Helical" evidence="6">
    <location>
        <begin position="104"/>
        <end position="123"/>
    </location>
</feature>
<dbReference type="GO" id="GO:0022857">
    <property type="term" value="F:transmembrane transporter activity"/>
    <property type="evidence" value="ECO:0007669"/>
    <property type="project" value="InterPro"/>
</dbReference>
<keyword evidence="4 6" id="KW-0472">Membrane</keyword>
<feature type="transmembrane region" description="Helical" evidence="6">
    <location>
        <begin position="163"/>
        <end position="187"/>
    </location>
</feature>
<dbReference type="OrthoDB" id="5141738at2759"/>
<feature type="transmembrane region" description="Helical" evidence="6">
    <location>
        <begin position="193"/>
        <end position="217"/>
    </location>
</feature>
<reference evidence="9" key="1">
    <citation type="journal article" date="2020" name="Stud. Mycol.">
        <title>101 Dothideomycetes genomes: A test case for predicting lifestyles and emergence of pathogens.</title>
        <authorList>
            <person name="Haridas S."/>
            <person name="Albert R."/>
            <person name="Binder M."/>
            <person name="Bloem J."/>
            <person name="LaButti K."/>
            <person name="Salamov A."/>
            <person name="Andreopoulos B."/>
            <person name="Baker S."/>
            <person name="Barry K."/>
            <person name="Bills G."/>
            <person name="Bluhm B."/>
            <person name="Cannon C."/>
            <person name="Castanera R."/>
            <person name="Culley D."/>
            <person name="Daum C."/>
            <person name="Ezra D."/>
            <person name="Gonzalez J."/>
            <person name="Henrissat B."/>
            <person name="Kuo A."/>
            <person name="Liang C."/>
            <person name="Lipzen A."/>
            <person name="Lutzoni F."/>
            <person name="Magnuson J."/>
            <person name="Mondo S."/>
            <person name="Nolan M."/>
            <person name="Ohm R."/>
            <person name="Pangilinan J."/>
            <person name="Park H.-J."/>
            <person name="Ramirez L."/>
            <person name="Alfaro M."/>
            <person name="Sun H."/>
            <person name="Tritt A."/>
            <person name="Yoshinaga Y."/>
            <person name="Zwiers L.-H."/>
            <person name="Turgeon B."/>
            <person name="Goodwin S."/>
            <person name="Spatafora J."/>
            <person name="Crous P."/>
            <person name="Grigoriev I."/>
        </authorList>
    </citation>
    <scope>NUCLEOTIDE SEQUENCE [LARGE SCALE GENOMIC DNA]</scope>
    <source>
        <strain evidence="9">CECT 20119</strain>
    </source>
</reference>
<keyword evidence="9" id="KW-1185">Reference proteome</keyword>
<protein>
    <submittedName>
        <fullName evidence="8">Major facilitator superfamily domain-containing protein</fullName>
    </submittedName>
</protein>
<accession>A0A6A6G9D4</accession>
<gene>
    <name evidence="8" type="ORF">BDZ85DRAFT_125223</name>
</gene>
<evidence type="ECO:0000256" key="2">
    <source>
        <dbReference type="ARBA" id="ARBA00022692"/>
    </source>
</evidence>
<dbReference type="PROSITE" id="PS50850">
    <property type="entry name" value="MFS"/>
    <property type="match status" value="1"/>
</dbReference>
<dbReference type="PANTHER" id="PTHR23502">
    <property type="entry name" value="MAJOR FACILITATOR SUPERFAMILY"/>
    <property type="match status" value="1"/>
</dbReference>
<dbReference type="InterPro" id="IPR011701">
    <property type="entry name" value="MFS"/>
</dbReference>
<dbReference type="GO" id="GO:0005886">
    <property type="term" value="C:plasma membrane"/>
    <property type="evidence" value="ECO:0007669"/>
    <property type="project" value="TreeGrafter"/>
</dbReference>
<evidence type="ECO:0000313" key="9">
    <source>
        <dbReference type="Proteomes" id="UP000799538"/>
    </source>
</evidence>
<comment type="subcellular location">
    <subcellularLocation>
        <location evidence="1">Membrane</location>
        <topology evidence="1">Multi-pass membrane protein</topology>
    </subcellularLocation>
</comment>
<proteinExistence type="predicted"/>
<evidence type="ECO:0000313" key="8">
    <source>
        <dbReference type="EMBL" id="KAF2222219.1"/>
    </source>
</evidence>
<feature type="transmembrane region" description="Helical" evidence="6">
    <location>
        <begin position="342"/>
        <end position="361"/>
    </location>
</feature>
<dbReference type="Gene3D" id="1.20.1250.20">
    <property type="entry name" value="MFS general substrate transporter like domains"/>
    <property type="match status" value="1"/>
</dbReference>
<feature type="transmembrane region" description="Helical" evidence="6">
    <location>
        <begin position="373"/>
        <end position="395"/>
    </location>
</feature>
<name>A0A6A6G9D4_9PEZI</name>
<evidence type="ECO:0000256" key="3">
    <source>
        <dbReference type="ARBA" id="ARBA00022989"/>
    </source>
</evidence>
<dbReference type="EMBL" id="ML992508">
    <property type="protein sequence ID" value="KAF2222219.1"/>
    <property type="molecule type" value="Genomic_DNA"/>
</dbReference>
<evidence type="ECO:0000256" key="5">
    <source>
        <dbReference type="SAM" id="MobiDB-lite"/>
    </source>
</evidence>
<feature type="domain" description="Major facilitator superfamily (MFS) profile" evidence="7">
    <location>
        <begin position="36"/>
        <end position="460"/>
    </location>
</feature>
<evidence type="ECO:0000256" key="6">
    <source>
        <dbReference type="SAM" id="Phobius"/>
    </source>
</evidence>
<evidence type="ECO:0000256" key="4">
    <source>
        <dbReference type="ARBA" id="ARBA00023136"/>
    </source>
</evidence>
<feature type="transmembrane region" description="Helical" evidence="6">
    <location>
        <begin position="73"/>
        <end position="92"/>
    </location>
</feature>
<feature type="transmembrane region" description="Helical" evidence="6">
    <location>
        <begin position="438"/>
        <end position="458"/>
    </location>
</feature>
<feature type="region of interest" description="Disordered" evidence="5">
    <location>
        <begin position="1"/>
        <end position="20"/>
    </location>
</feature>
<sequence length="470" mass="51431">MSSEEKVDTSTGLSRVRTIDNPRHPSHFSAIRKTHIVLVGLICVFNGNLGSSLPSGAVESLATYFNIPSTSTLLVLPNSLYLVGYTVSPLFMGPLSETFGRRPIMVGSFIFYMLFTLCCAVSPTFTGLLICRLLAGVSAAVPNAVNSGLYGDIFTDPRRCGQAIATFMLFGAQGPLTGPLISGYVAVNLGWRWVFWVGVIIAGAMSPIVVLLPETYFPVLEEKLRERESDGERVDGRVALIMHRVSDSLKRPFLMMIKEPLLSLTSLYLALVYALQYMFFQAYPIIFRGIYGLQIDEIGLSYIPIMFGVVIAFFIFSWYSWYHEKALTGGKPWASVPELRRLPLAWLGGPLLPVALLIQGFTARESIHPAVSMVVPGILFGIGYSTVFLAMIIYLADVYKKYAASAQAASSTTRSLLAVCLPFAAPSMYGVLGVKWASVVFAVISALMALIPFAFVMFRKHLQARSAFAG</sequence>
<dbReference type="InterPro" id="IPR020846">
    <property type="entry name" value="MFS_dom"/>
</dbReference>
<dbReference type="Proteomes" id="UP000799538">
    <property type="component" value="Unassembled WGS sequence"/>
</dbReference>
<dbReference type="Pfam" id="PF07690">
    <property type="entry name" value="MFS_1"/>
    <property type="match status" value="1"/>
</dbReference>
<organism evidence="8 9">
    <name type="scientific">Elsinoe ampelina</name>
    <dbReference type="NCBI Taxonomy" id="302913"/>
    <lineage>
        <taxon>Eukaryota</taxon>
        <taxon>Fungi</taxon>
        <taxon>Dikarya</taxon>
        <taxon>Ascomycota</taxon>
        <taxon>Pezizomycotina</taxon>
        <taxon>Dothideomycetes</taxon>
        <taxon>Dothideomycetidae</taxon>
        <taxon>Myriangiales</taxon>
        <taxon>Elsinoaceae</taxon>
        <taxon>Elsinoe</taxon>
    </lineage>
</organism>
<keyword evidence="2 6" id="KW-0812">Transmembrane</keyword>
<keyword evidence="3 6" id="KW-1133">Transmembrane helix</keyword>
<feature type="transmembrane region" description="Helical" evidence="6">
    <location>
        <begin position="300"/>
        <end position="321"/>
    </location>
</feature>